<dbReference type="Pfam" id="PF08676">
    <property type="entry name" value="MutL_C"/>
    <property type="match status" value="1"/>
</dbReference>
<dbReference type="HAMAP" id="MF_00149">
    <property type="entry name" value="DNA_mis_repair"/>
    <property type="match status" value="1"/>
</dbReference>
<evidence type="ECO:0000313" key="8">
    <source>
        <dbReference type="EMBL" id="SFI68752.1"/>
    </source>
</evidence>
<dbReference type="InterPro" id="IPR020568">
    <property type="entry name" value="Ribosomal_Su5_D2-typ_SF"/>
</dbReference>
<feature type="domain" description="DNA mismatch repair protein S5" evidence="7">
    <location>
        <begin position="204"/>
        <end position="329"/>
    </location>
</feature>
<dbReference type="FunFam" id="3.30.565.10:FF:000003">
    <property type="entry name" value="DNA mismatch repair endonuclease MutL"/>
    <property type="match status" value="1"/>
</dbReference>
<protein>
    <recommendedName>
        <fullName evidence="2 5">DNA mismatch repair protein MutL</fullName>
    </recommendedName>
</protein>
<dbReference type="SUPFAM" id="SSF118116">
    <property type="entry name" value="DNA mismatch repair protein MutL"/>
    <property type="match status" value="1"/>
</dbReference>
<evidence type="ECO:0000256" key="2">
    <source>
        <dbReference type="ARBA" id="ARBA00021975"/>
    </source>
</evidence>
<evidence type="ECO:0000259" key="6">
    <source>
        <dbReference type="SMART" id="SM00853"/>
    </source>
</evidence>
<dbReference type="InterPro" id="IPR014790">
    <property type="entry name" value="MutL_C"/>
</dbReference>
<dbReference type="PROSITE" id="PS00058">
    <property type="entry name" value="DNA_MISMATCH_REPAIR_1"/>
    <property type="match status" value="1"/>
</dbReference>
<dbReference type="InterPro" id="IPR042121">
    <property type="entry name" value="MutL_C_regsub"/>
</dbReference>
<dbReference type="InterPro" id="IPR002099">
    <property type="entry name" value="MutL/Mlh/PMS"/>
</dbReference>
<gene>
    <name evidence="5" type="primary">mutL</name>
    <name evidence="8" type="ORF">SAMN04487775_104135</name>
</gene>
<dbReference type="GO" id="GO:0016887">
    <property type="term" value="F:ATP hydrolysis activity"/>
    <property type="evidence" value="ECO:0007669"/>
    <property type="project" value="InterPro"/>
</dbReference>
<dbReference type="GO" id="GO:0032300">
    <property type="term" value="C:mismatch repair complex"/>
    <property type="evidence" value="ECO:0007669"/>
    <property type="project" value="InterPro"/>
</dbReference>
<dbReference type="InterPro" id="IPR037198">
    <property type="entry name" value="MutL_C_sf"/>
</dbReference>
<dbReference type="Proteomes" id="UP000182737">
    <property type="component" value="Unassembled WGS sequence"/>
</dbReference>
<evidence type="ECO:0000313" key="9">
    <source>
        <dbReference type="Proteomes" id="UP000182737"/>
    </source>
</evidence>
<dbReference type="InterPro" id="IPR013507">
    <property type="entry name" value="DNA_mismatch_S5_2-like"/>
</dbReference>
<dbReference type="Pfam" id="PF13589">
    <property type="entry name" value="HATPase_c_3"/>
    <property type="match status" value="1"/>
</dbReference>
<dbReference type="RefSeq" id="WP_074931245.1">
    <property type="nucleotide sequence ID" value="NZ_FORI01000004.1"/>
</dbReference>
<dbReference type="GO" id="GO:0005524">
    <property type="term" value="F:ATP binding"/>
    <property type="evidence" value="ECO:0007669"/>
    <property type="project" value="InterPro"/>
</dbReference>
<keyword evidence="9" id="KW-1185">Reference proteome</keyword>
<dbReference type="InterPro" id="IPR042120">
    <property type="entry name" value="MutL_C_dimsub"/>
</dbReference>
<dbReference type="EMBL" id="FORI01000004">
    <property type="protein sequence ID" value="SFI68752.1"/>
    <property type="molecule type" value="Genomic_DNA"/>
</dbReference>
<keyword evidence="3 5" id="KW-0227">DNA damage</keyword>
<dbReference type="GO" id="GO:0030983">
    <property type="term" value="F:mismatched DNA binding"/>
    <property type="evidence" value="ECO:0007669"/>
    <property type="project" value="InterPro"/>
</dbReference>
<dbReference type="PANTHER" id="PTHR10073:SF12">
    <property type="entry name" value="DNA MISMATCH REPAIR PROTEIN MLH1"/>
    <property type="match status" value="1"/>
</dbReference>
<dbReference type="InterPro" id="IPR014762">
    <property type="entry name" value="DNA_mismatch_repair_CS"/>
</dbReference>
<feature type="domain" description="MutL C-terminal dimerisation" evidence="6">
    <location>
        <begin position="448"/>
        <end position="583"/>
    </location>
</feature>
<dbReference type="GO" id="GO:0006298">
    <property type="term" value="P:mismatch repair"/>
    <property type="evidence" value="ECO:0007669"/>
    <property type="project" value="UniProtKB-UniRule"/>
</dbReference>
<evidence type="ECO:0000256" key="3">
    <source>
        <dbReference type="ARBA" id="ARBA00022763"/>
    </source>
</evidence>
<reference evidence="9" key="1">
    <citation type="submission" date="2016-10" db="EMBL/GenBank/DDBJ databases">
        <authorList>
            <person name="Varghese N."/>
            <person name="Submissions S."/>
        </authorList>
    </citation>
    <scope>NUCLEOTIDE SEQUENCE [LARGE SCALE GENOMIC DNA]</scope>
    <source>
        <strain evidence="9">XBD1002</strain>
    </source>
</reference>
<organism evidence="8 9">
    <name type="scientific">Treponema bryantii</name>
    <dbReference type="NCBI Taxonomy" id="163"/>
    <lineage>
        <taxon>Bacteria</taxon>
        <taxon>Pseudomonadati</taxon>
        <taxon>Spirochaetota</taxon>
        <taxon>Spirochaetia</taxon>
        <taxon>Spirochaetales</taxon>
        <taxon>Treponemataceae</taxon>
        <taxon>Treponema</taxon>
    </lineage>
</organism>
<evidence type="ECO:0000259" key="7">
    <source>
        <dbReference type="SMART" id="SM01340"/>
    </source>
</evidence>
<dbReference type="PANTHER" id="PTHR10073">
    <property type="entry name" value="DNA MISMATCH REPAIR PROTEIN MLH, PMS, MUTL"/>
    <property type="match status" value="1"/>
</dbReference>
<dbReference type="InterPro" id="IPR020667">
    <property type="entry name" value="DNA_mismatch_repair_MutL"/>
</dbReference>
<dbReference type="CDD" id="cd00782">
    <property type="entry name" value="MutL_Trans"/>
    <property type="match status" value="1"/>
</dbReference>
<dbReference type="GO" id="GO:0140664">
    <property type="term" value="F:ATP-dependent DNA damage sensor activity"/>
    <property type="evidence" value="ECO:0007669"/>
    <property type="project" value="InterPro"/>
</dbReference>
<evidence type="ECO:0000256" key="5">
    <source>
        <dbReference type="HAMAP-Rule" id="MF_00149"/>
    </source>
</evidence>
<name>A0A1I3K8D1_9SPIR</name>
<dbReference type="InterPro" id="IPR038973">
    <property type="entry name" value="MutL/Mlh/Pms-like"/>
</dbReference>
<dbReference type="AlphaFoldDB" id="A0A1I3K8D1"/>
<dbReference type="Gene3D" id="3.30.1540.20">
    <property type="entry name" value="MutL, C-terminal domain, dimerisation subdomain"/>
    <property type="match status" value="1"/>
</dbReference>
<dbReference type="Pfam" id="PF01119">
    <property type="entry name" value="DNA_mis_repair"/>
    <property type="match status" value="1"/>
</dbReference>
<proteinExistence type="inferred from homology"/>
<dbReference type="OrthoDB" id="9763467at2"/>
<dbReference type="InterPro" id="IPR014721">
    <property type="entry name" value="Ribsml_uS5_D2-typ_fold_subgr"/>
</dbReference>
<comment type="function">
    <text evidence="5">This protein is involved in the repair of mismatches in DNA. It is required for dam-dependent methyl-directed DNA mismatch repair. May act as a 'molecular matchmaker', a protein that promotes the formation of a stable complex between two or more DNA-binding proteins in an ATP-dependent manner without itself being part of a final effector complex.</text>
</comment>
<dbReference type="Gene3D" id="3.30.565.10">
    <property type="entry name" value="Histidine kinase-like ATPase, C-terminal domain"/>
    <property type="match status" value="1"/>
</dbReference>
<dbReference type="CDD" id="cd16926">
    <property type="entry name" value="HATPase_MutL-MLH-PMS-like"/>
    <property type="match status" value="1"/>
</dbReference>
<dbReference type="InterPro" id="IPR036890">
    <property type="entry name" value="HATPase_C_sf"/>
</dbReference>
<evidence type="ECO:0000256" key="4">
    <source>
        <dbReference type="ARBA" id="ARBA00023204"/>
    </source>
</evidence>
<accession>A0A1I3K8D1</accession>
<dbReference type="Gene3D" id="3.30.1370.100">
    <property type="entry name" value="MutL, C-terminal domain, regulatory subdomain"/>
    <property type="match status" value="1"/>
</dbReference>
<comment type="similarity">
    <text evidence="1 5">Belongs to the DNA mismatch repair MutL/HexB family.</text>
</comment>
<dbReference type="Gene3D" id="3.30.230.10">
    <property type="match status" value="1"/>
</dbReference>
<dbReference type="SUPFAM" id="SSF54211">
    <property type="entry name" value="Ribosomal protein S5 domain 2-like"/>
    <property type="match status" value="1"/>
</dbReference>
<keyword evidence="4 5" id="KW-0234">DNA repair</keyword>
<dbReference type="NCBIfam" id="TIGR00585">
    <property type="entry name" value="mutl"/>
    <property type="match status" value="1"/>
</dbReference>
<dbReference type="SUPFAM" id="SSF55874">
    <property type="entry name" value="ATPase domain of HSP90 chaperone/DNA topoisomerase II/histidine kinase"/>
    <property type="match status" value="1"/>
</dbReference>
<dbReference type="SMART" id="SM00853">
    <property type="entry name" value="MutL_C"/>
    <property type="match status" value="1"/>
</dbReference>
<sequence>MSLERPVRTLNPEVARKIAAGEVIDRPNAIVRELMDNAIDAGATSITVEISGGGIDRIRIIDNGNGMTRDDLENCARPHATSKITTEVDLMNLSTLGFRGEALASIAAVSRLSIQSGGYKMRASLTEDHLIEPAAELVGTIVQSEGLFENFPARRQFLKRPATEGIMCRNTFIEKALARPDIAFRFVSDGETKIDLPAGQSLKDRFVGANSYSEAPELFYEFAQSSGGENPEWSFTVVIGEPAVSRSNKKEIFIYANGRRIQEYSLVQAVEYGGQGFFPNGTYPVAAVFAQVRPDLIDFNIHPAKREARFSDISALHHGLSSTIRSFFHQYTYSNFAEDKPADQARNQEFNFEPEVPSAPLSSSTAPTTSSFSDSVYEKHISYKPSETKSESLSDFRSKFLGIKSNGGWPRSEHAASFSTKSLAEQALSVAQNSDSPSVSEPQPKVRYIGPCLGTFLLAEKNNSLYIIDQHAVHERILFDRLMNSQGDAGRQPLLIPYKIKTESKSQDNQLEKLKAELNRIGFETEHVSDGYWEIKTIPERWTGTEYDLRTLLFVKQVEPAQIIRSIAAMTACKAAVKDGYVLDDITASRLVEQAFTLEDPHCPHGRPIYTVISREKLFELVKRT</sequence>
<evidence type="ECO:0000256" key="1">
    <source>
        <dbReference type="ARBA" id="ARBA00006082"/>
    </source>
</evidence>
<dbReference type="SMART" id="SM01340">
    <property type="entry name" value="DNA_mis_repair"/>
    <property type="match status" value="1"/>
</dbReference>